<feature type="binding site" evidence="11">
    <location>
        <begin position="600"/>
        <end position="608"/>
    </location>
    <ligand>
        <name>ATP</name>
        <dbReference type="ChEBI" id="CHEBI:30616"/>
    </ligand>
</feature>
<evidence type="ECO:0000256" key="2">
    <source>
        <dbReference type="ARBA" id="ARBA00022527"/>
    </source>
</evidence>
<feature type="region of interest" description="Disordered" evidence="13">
    <location>
        <begin position="666"/>
        <end position="698"/>
    </location>
</feature>
<dbReference type="Pfam" id="PF05773">
    <property type="entry name" value="RWD"/>
    <property type="match status" value="1"/>
</dbReference>
<evidence type="ECO:0000256" key="7">
    <source>
        <dbReference type="ARBA" id="ARBA00037982"/>
    </source>
</evidence>
<dbReference type="HOGENOM" id="CLU_001222_2_0_1"/>
<evidence type="ECO:0000259" key="14">
    <source>
        <dbReference type="PROSITE" id="PS50011"/>
    </source>
</evidence>
<evidence type="ECO:0000313" key="17">
    <source>
        <dbReference type="Proteomes" id="UP000028545"/>
    </source>
</evidence>
<evidence type="ECO:0000259" key="15">
    <source>
        <dbReference type="PROSITE" id="PS50908"/>
    </source>
</evidence>
<dbReference type="GO" id="GO:0004694">
    <property type="term" value="F:eukaryotic translation initiation factor 2alpha kinase activity"/>
    <property type="evidence" value="ECO:0007669"/>
    <property type="project" value="InterPro"/>
</dbReference>
<dbReference type="PROSITE" id="PS00108">
    <property type="entry name" value="PROTEIN_KINASE_ST"/>
    <property type="match status" value="1"/>
</dbReference>
<dbReference type="CDD" id="cd22265">
    <property type="entry name" value="UDM1_RNF168"/>
    <property type="match status" value="1"/>
</dbReference>
<protein>
    <recommendedName>
        <fullName evidence="1">non-specific serine/threonine protein kinase</fullName>
        <ecNumber evidence="1">2.7.11.1</ecNumber>
    </recommendedName>
</protein>
<feature type="region of interest" description="Disordered" evidence="13">
    <location>
        <begin position="1"/>
        <end position="33"/>
    </location>
</feature>
<dbReference type="Gene3D" id="1.10.510.10">
    <property type="entry name" value="Transferase(Phosphotransferase) domain 1"/>
    <property type="match status" value="2"/>
</dbReference>
<reference evidence="16 17" key="1">
    <citation type="journal article" date="2014" name="Genome Announc.">
        <title>Draft genome sequence of the pathogenic fungus Scedosporium apiospermum.</title>
        <authorList>
            <person name="Vandeputte P."/>
            <person name="Ghamrawi S."/>
            <person name="Rechenmann M."/>
            <person name="Iltis A."/>
            <person name="Giraud S."/>
            <person name="Fleury M."/>
            <person name="Thornton C."/>
            <person name="Delhaes L."/>
            <person name="Meyer W."/>
            <person name="Papon N."/>
            <person name="Bouchara J.P."/>
        </authorList>
    </citation>
    <scope>NUCLEOTIDE SEQUENCE [LARGE SCALE GENOMIC DNA]</scope>
    <source>
        <strain evidence="16 17">IHEM 14462</strain>
    </source>
</reference>
<dbReference type="InterPro" id="IPR050339">
    <property type="entry name" value="CC_SR_Kinase"/>
</dbReference>
<organism evidence="16 17">
    <name type="scientific">Pseudallescheria apiosperma</name>
    <name type="common">Scedosporium apiospermum</name>
    <dbReference type="NCBI Taxonomy" id="563466"/>
    <lineage>
        <taxon>Eukaryota</taxon>
        <taxon>Fungi</taxon>
        <taxon>Dikarya</taxon>
        <taxon>Ascomycota</taxon>
        <taxon>Pezizomycotina</taxon>
        <taxon>Sordariomycetes</taxon>
        <taxon>Hypocreomycetidae</taxon>
        <taxon>Microascales</taxon>
        <taxon>Microascaceae</taxon>
        <taxon>Scedosporium</taxon>
    </lineage>
</organism>
<dbReference type="InterPro" id="IPR008271">
    <property type="entry name" value="Ser/Thr_kinase_AS"/>
</dbReference>
<feature type="domain" description="Protein kinase" evidence="14">
    <location>
        <begin position="594"/>
        <end position="967"/>
    </location>
</feature>
<keyword evidence="6 11" id="KW-0067">ATP-binding</keyword>
<dbReference type="PROSITE" id="PS00107">
    <property type="entry name" value="PROTEIN_KINASE_ATP"/>
    <property type="match status" value="1"/>
</dbReference>
<evidence type="ECO:0000313" key="16">
    <source>
        <dbReference type="EMBL" id="KEZ39934.1"/>
    </source>
</evidence>
<evidence type="ECO:0000256" key="4">
    <source>
        <dbReference type="ARBA" id="ARBA00022741"/>
    </source>
</evidence>
<dbReference type="InterPro" id="IPR041715">
    <property type="entry name" value="HisRS-like_core"/>
</dbReference>
<gene>
    <name evidence="16" type="ORF">SAPIO_CDS8901</name>
</gene>
<dbReference type="GeneID" id="27727973"/>
<evidence type="ECO:0000256" key="9">
    <source>
        <dbReference type="ARBA" id="ARBA00048679"/>
    </source>
</evidence>
<evidence type="ECO:0000256" key="8">
    <source>
        <dbReference type="ARBA" id="ARBA00047899"/>
    </source>
</evidence>
<dbReference type="SUPFAM" id="SSF54495">
    <property type="entry name" value="UBC-like"/>
    <property type="match status" value="1"/>
</dbReference>
<dbReference type="SMART" id="SM00220">
    <property type="entry name" value="S_TKc"/>
    <property type="match status" value="2"/>
</dbReference>
<feature type="compositionally biased region" description="Acidic residues" evidence="13">
    <location>
        <begin position="670"/>
        <end position="682"/>
    </location>
</feature>
<dbReference type="InterPro" id="IPR045864">
    <property type="entry name" value="aa-tRNA-synth_II/BPL/LPL"/>
</dbReference>
<sequence length="1613" mass="180285">MDFSSMAWKKPTNQPKKSDAGFPGLKSHRGSTTKYEELQQNELIALDAIYGEDFKRLKEAHSAWKKSEPSFDIRISASDEGFSCTLRVILTATYPKSPPLITLLGDLRDATRFKIEKFLQAKPKELASEEQEMMHPIIEGIREILEDDAQAKASGRQISLEEERARHEAMLARQAQEEKEELKRKDLEKSREEQRAMAGAVQEELRRHEEAARAYEKSQGRRASEALVDADASKPDKDDNIIMFDRICRVVDISGREFSFTTVECGSVFGSGPLSAVHHCLPSVSKASSCPPLALKKTVLRFPTNQGESVRNQMIALEGKLTMLQGIHHRHLVDVVGFMIHEELAVEKNFLHRFWTVQVLNQKAQMTSLEGFLDICDRLHISKVRSFARDLLDAMACLHNHGIIHHDVHPRNVLIFKESTGEATQTVAKLSDAVYQHMLYDIAKMSDSETKFTSSRSSFWLAPETTAEDGKDQYTHKTDIWDLGVIIMQMMFGFDIVQQFSSPYAFMKAHSLSTPLKEMMVGFFDPDPKRRPKAFDLGCTEFLTTDAPIFAVGTLVPQRSRLQSFTSSVQQLPSRLGLDGTKEGRYTGRYEAEFIEEGRLGKGGFGQVVKARKKLDGGVFAIKIIRVSTSSTLTEVLKEVALISKLNHPAVVRYYDAWVDTVTDSSAITTDDEDDDDTDSTEVTESGQGPVTASGGLDFISSTGYPGIEIEFGYDSGEGADEDVGTNGRSGSSQTLDVGETEEDTQEEDQSSTSHNQLQRTNSQPKVQRILYISMEYCDRRTLRDLINGGLYKDTPEIWRLLRQILSGLRHIHSLSIVHRDLKPENILITQGLKGEDCVKIADFGLATMGQFMSTKLGASSSDPDQITRSLGTKLYTAPEVRSTASGAYSSKVDMFSLGVILFEMCYHPMLGMERVLVLEGLRRPDRVLPPDFKPGDRNQTEIILSLVAHNPEDRPDSATLLRSTKIPIDGEEEITKSILAGGVEPDSPYYREILATFFSGFAGKARDYAWDIEMPGPAVMKKIMTDDLALQALVKENLETVFRRHGGLAINRSNVYPRSRHYGDNVVKLLNADGTVLQLPYDLTMGLARLLAKHPETVPADKVYSFGPVFRASKGMGQPVAFGEVDFDIVSSDARELSIKEAELLKVLDETIHTLPPTVASKMTFWIGHSSLLHAIFDFCKVDRSLRRKTADIISKLHIHGCTWQKIRQELRSEEVGVSATSVNELEKFDFKGPPSETFSKLKDMFKGSDLYSRVASTIGRLEEVVEYTNRMAVKTTIEFKPLCSIRESFYSGGILFTCTFRGKAKEVFAAGGRYDSLIKEFRLNVGDREQEGRRAVGFSFSWHSFVHLFKSGSSSSASQKRPEQEALQAGRLDVLVTSTDDSLRRTIGVEILGTLWDNGFTAELANSSGSTDVLLFNVKDDDYSWVVVVKPDKSLRVKTMKRNDIPDEEMPTNHLLTWLHSKVQERDSLVSRSRISVQREQSGPLARRAHGGQEVSVLVTHQKNKKMMRQSVIDQAQTSAAGFLDALTSGPILGVETSDGALTLIQSTPLSSVEGWKKLEQAAGSGGKGYVRQIHEELSTWRAECEEEKRSRHCFIYNFRTGKIIYFDLAI</sequence>
<dbReference type="EC" id="2.7.11.1" evidence="1"/>
<keyword evidence="5" id="KW-0418">Kinase</keyword>
<comment type="similarity">
    <text evidence="7">Belongs to the protein kinase superfamily. Ser/Thr protein kinase family. GCN2 subfamily.</text>
</comment>
<dbReference type="Pfam" id="PF12745">
    <property type="entry name" value="HGTP_anticodon2"/>
    <property type="match status" value="1"/>
</dbReference>
<dbReference type="PANTHER" id="PTHR11042">
    <property type="entry name" value="EUKARYOTIC TRANSLATION INITIATION FACTOR 2-ALPHA KINASE EIF2-ALPHA KINASE -RELATED"/>
    <property type="match status" value="1"/>
</dbReference>
<dbReference type="InterPro" id="IPR017441">
    <property type="entry name" value="Protein_kinase_ATP_BS"/>
</dbReference>
<dbReference type="VEuPathDB" id="FungiDB:SAPIO_CDS8901"/>
<keyword evidence="3" id="KW-0808">Transferase</keyword>
<comment type="caution">
    <text evidence="16">The sequence shown here is derived from an EMBL/GenBank/DDBJ whole genome shotgun (WGS) entry which is preliminary data.</text>
</comment>
<feature type="compositionally biased region" description="Basic and acidic residues" evidence="13">
    <location>
        <begin position="203"/>
        <end position="224"/>
    </location>
</feature>
<dbReference type="KEGG" id="sapo:SAPIO_CDS8901"/>
<evidence type="ECO:0000256" key="1">
    <source>
        <dbReference type="ARBA" id="ARBA00012513"/>
    </source>
</evidence>
<feature type="domain" description="Protein kinase" evidence="14">
    <location>
        <begin position="263"/>
        <end position="543"/>
    </location>
</feature>
<dbReference type="PROSITE" id="PS50908">
    <property type="entry name" value="RWD"/>
    <property type="match status" value="1"/>
</dbReference>
<comment type="catalytic activity">
    <reaction evidence="8">
        <text>L-threonyl-[protein] + ATP = O-phospho-L-threonyl-[protein] + ADP + H(+)</text>
        <dbReference type="Rhea" id="RHEA:46608"/>
        <dbReference type="Rhea" id="RHEA-COMP:11060"/>
        <dbReference type="Rhea" id="RHEA-COMP:11605"/>
        <dbReference type="ChEBI" id="CHEBI:15378"/>
        <dbReference type="ChEBI" id="CHEBI:30013"/>
        <dbReference type="ChEBI" id="CHEBI:30616"/>
        <dbReference type="ChEBI" id="CHEBI:61977"/>
        <dbReference type="ChEBI" id="CHEBI:456216"/>
        <dbReference type="EC" id="2.7.11.1"/>
    </reaction>
</comment>
<feature type="compositionally biased region" description="Basic and acidic residues" evidence="13">
    <location>
        <begin position="171"/>
        <end position="195"/>
    </location>
</feature>
<accession>A0A084FXX2</accession>
<evidence type="ECO:0000256" key="12">
    <source>
        <dbReference type="PROSITE-ProRule" id="PRU10141"/>
    </source>
</evidence>
<evidence type="ECO:0000256" key="13">
    <source>
        <dbReference type="SAM" id="MobiDB-lite"/>
    </source>
</evidence>
<feature type="binding site" evidence="11 12">
    <location>
        <position position="623"/>
    </location>
    <ligand>
        <name>ATP</name>
        <dbReference type="ChEBI" id="CHEBI:30616"/>
    </ligand>
</feature>
<feature type="compositionally biased region" description="Acidic residues" evidence="13">
    <location>
        <begin position="739"/>
        <end position="750"/>
    </location>
</feature>
<dbReference type="InterPro" id="IPR000719">
    <property type="entry name" value="Prot_kinase_dom"/>
</dbReference>
<feature type="domain" description="RWD" evidence="15">
    <location>
        <begin position="41"/>
        <end position="148"/>
    </location>
</feature>
<dbReference type="SMART" id="SM00591">
    <property type="entry name" value="RWD"/>
    <property type="match status" value="1"/>
</dbReference>
<proteinExistence type="inferred from homology"/>
<dbReference type="CDD" id="cd23823">
    <property type="entry name" value="RWD_GCN2"/>
    <property type="match status" value="1"/>
</dbReference>
<dbReference type="GO" id="GO:0009893">
    <property type="term" value="P:positive regulation of metabolic process"/>
    <property type="evidence" value="ECO:0007669"/>
    <property type="project" value="UniProtKB-ARBA"/>
</dbReference>
<dbReference type="GO" id="GO:0005634">
    <property type="term" value="C:nucleus"/>
    <property type="evidence" value="ECO:0007669"/>
    <property type="project" value="TreeGrafter"/>
</dbReference>
<evidence type="ECO:0000256" key="5">
    <source>
        <dbReference type="ARBA" id="ARBA00022777"/>
    </source>
</evidence>
<dbReference type="EMBL" id="JOWA01000132">
    <property type="protein sequence ID" value="KEZ39934.1"/>
    <property type="molecule type" value="Genomic_DNA"/>
</dbReference>
<feature type="active site" description="Proton acceptor" evidence="10">
    <location>
        <position position="821"/>
    </location>
</feature>
<feature type="region of interest" description="Disordered" evidence="13">
    <location>
        <begin position="171"/>
        <end position="231"/>
    </location>
</feature>
<name>A0A084FXX2_PSEDA</name>
<evidence type="ECO:0000256" key="10">
    <source>
        <dbReference type="PIRSR" id="PIRSR000660-1"/>
    </source>
</evidence>
<dbReference type="Gene3D" id="3.10.110.10">
    <property type="entry name" value="Ubiquitin Conjugating Enzyme"/>
    <property type="match status" value="1"/>
</dbReference>
<dbReference type="PANTHER" id="PTHR11042:SF136">
    <property type="entry name" value="EIF-2-ALPHA KINASE GCN2"/>
    <property type="match status" value="1"/>
</dbReference>
<keyword evidence="2" id="KW-0723">Serine/threonine-protein kinase</keyword>
<dbReference type="OrthoDB" id="341578at2759"/>
<dbReference type="PROSITE" id="PS50011">
    <property type="entry name" value="PROTEIN_KINASE_DOM"/>
    <property type="match status" value="2"/>
</dbReference>
<evidence type="ECO:0000256" key="3">
    <source>
        <dbReference type="ARBA" id="ARBA00022679"/>
    </source>
</evidence>
<dbReference type="Proteomes" id="UP000028545">
    <property type="component" value="Unassembled WGS sequence"/>
</dbReference>
<dbReference type="RefSeq" id="XP_016639733.1">
    <property type="nucleotide sequence ID" value="XM_016790430.1"/>
</dbReference>
<dbReference type="InterPro" id="IPR016135">
    <property type="entry name" value="UBQ-conjugating_enzyme/RWD"/>
</dbReference>
<dbReference type="Pfam" id="PF00069">
    <property type="entry name" value="Pkinase"/>
    <property type="match status" value="3"/>
</dbReference>
<evidence type="ECO:0000256" key="6">
    <source>
        <dbReference type="ARBA" id="ARBA00022840"/>
    </source>
</evidence>
<dbReference type="OMA" id="FEDIAWD"/>
<keyword evidence="17" id="KW-1185">Reference proteome</keyword>
<comment type="catalytic activity">
    <reaction evidence="9">
        <text>L-seryl-[protein] + ATP = O-phospho-L-seryl-[protein] + ADP + H(+)</text>
        <dbReference type="Rhea" id="RHEA:17989"/>
        <dbReference type="Rhea" id="RHEA-COMP:9863"/>
        <dbReference type="Rhea" id="RHEA-COMP:11604"/>
        <dbReference type="ChEBI" id="CHEBI:15378"/>
        <dbReference type="ChEBI" id="CHEBI:29999"/>
        <dbReference type="ChEBI" id="CHEBI:30616"/>
        <dbReference type="ChEBI" id="CHEBI:83421"/>
        <dbReference type="ChEBI" id="CHEBI:456216"/>
        <dbReference type="EC" id="2.7.11.1"/>
    </reaction>
</comment>
<dbReference type="InterPro" id="IPR024435">
    <property type="entry name" value="HisRS-related_dom"/>
</dbReference>
<dbReference type="SUPFAM" id="SSF56112">
    <property type="entry name" value="Protein kinase-like (PK-like)"/>
    <property type="match status" value="2"/>
</dbReference>
<feature type="compositionally biased region" description="Polar residues" evidence="13">
    <location>
        <begin position="727"/>
        <end position="736"/>
    </location>
</feature>
<dbReference type="Pfam" id="PF13393">
    <property type="entry name" value="tRNA-synt_His"/>
    <property type="match status" value="1"/>
</dbReference>
<dbReference type="FunFam" id="3.10.110.10:FF:000050">
    <property type="entry name" value="eIF-2-alpha kinase GCN2"/>
    <property type="match status" value="1"/>
</dbReference>
<dbReference type="Gene3D" id="3.30.200.20">
    <property type="entry name" value="Phosphorylase Kinase, domain 1"/>
    <property type="match status" value="1"/>
</dbReference>
<evidence type="ECO:0000256" key="11">
    <source>
        <dbReference type="PIRSR" id="PIRSR000660-2"/>
    </source>
</evidence>
<dbReference type="PIRSF" id="PIRSF000660">
    <property type="entry name" value="Ser/Thr_PK_GCN2"/>
    <property type="match status" value="1"/>
</dbReference>
<dbReference type="InterPro" id="IPR006575">
    <property type="entry name" value="RWD_dom"/>
</dbReference>
<dbReference type="Gene3D" id="3.30.930.10">
    <property type="entry name" value="Bira Bifunctional Protein, Domain 2"/>
    <property type="match status" value="1"/>
</dbReference>
<dbReference type="GO" id="GO:0000077">
    <property type="term" value="P:DNA damage checkpoint signaling"/>
    <property type="evidence" value="ECO:0007669"/>
    <property type="project" value="InterPro"/>
</dbReference>
<dbReference type="GO" id="GO:0005524">
    <property type="term" value="F:ATP binding"/>
    <property type="evidence" value="ECO:0007669"/>
    <property type="project" value="UniProtKB-UniRule"/>
</dbReference>
<dbReference type="InterPro" id="IPR016255">
    <property type="entry name" value="Gcn2"/>
</dbReference>
<dbReference type="InterPro" id="IPR011009">
    <property type="entry name" value="Kinase-like_dom_sf"/>
</dbReference>
<dbReference type="SUPFAM" id="SSF55681">
    <property type="entry name" value="Class II aaRS and biotin synthetases"/>
    <property type="match status" value="1"/>
</dbReference>
<keyword evidence="4 11" id="KW-0547">Nucleotide-binding</keyword>
<feature type="region of interest" description="Disordered" evidence="13">
    <location>
        <begin position="711"/>
        <end position="763"/>
    </location>
</feature>
<dbReference type="GO" id="GO:0005737">
    <property type="term" value="C:cytoplasm"/>
    <property type="evidence" value="ECO:0007669"/>
    <property type="project" value="TreeGrafter"/>
</dbReference>